<evidence type="ECO:0000256" key="4">
    <source>
        <dbReference type="ARBA" id="ARBA00022801"/>
    </source>
</evidence>
<dbReference type="Proteomes" id="UP000494178">
    <property type="component" value="Unassembled WGS sequence"/>
</dbReference>
<keyword evidence="3" id="KW-0227">DNA damage</keyword>
<keyword evidence="8" id="KW-0238">DNA-binding</keyword>
<evidence type="ECO:0000256" key="6">
    <source>
        <dbReference type="ARBA" id="ARBA00022839"/>
    </source>
</evidence>
<dbReference type="InterPro" id="IPR011604">
    <property type="entry name" value="PDDEXK-like_dom_sf"/>
</dbReference>
<evidence type="ECO:0000259" key="10">
    <source>
        <dbReference type="Pfam" id="PF12705"/>
    </source>
</evidence>
<dbReference type="GO" id="GO:0006281">
    <property type="term" value="P:DNA repair"/>
    <property type="evidence" value="ECO:0007669"/>
    <property type="project" value="UniProtKB-KW"/>
</dbReference>
<dbReference type="SUPFAM" id="SSF52540">
    <property type="entry name" value="P-loop containing nucleoside triphosphate hydrolases"/>
    <property type="match status" value="1"/>
</dbReference>
<evidence type="ECO:0000313" key="11">
    <source>
        <dbReference type="EMBL" id="GET08653.1"/>
    </source>
</evidence>
<reference evidence="11" key="1">
    <citation type="submission" date="2019-10" db="EMBL/GenBank/DDBJ databases">
        <title>Lactobacillus agilis SY111 Whole Genome Sequencing Project.</title>
        <authorList>
            <person name="Suzuki S."/>
            <person name="Endo A."/>
            <person name="Maeno S."/>
            <person name="Shiwa Y."/>
            <person name="Matsutani M."/>
            <person name="Kajikawa A."/>
        </authorList>
    </citation>
    <scope>NUCLEOTIDE SEQUENCE</scope>
    <source>
        <strain evidence="11">SY111</strain>
    </source>
</reference>
<evidence type="ECO:0000256" key="1">
    <source>
        <dbReference type="ARBA" id="ARBA00022722"/>
    </source>
</evidence>
<keyword evidence="1" id="KW-0540">Nuclease</keyword>
<dbReference type="EMBL" id="BLAN01000085">
    <property type="protein sequence ID" value="GET08653.1"/>
    <property type="molecule type" value="Genomic_DNA"/>
</dbReference>
<dbReference type="GO" id="GO:0004386">
    <property type="term" value="F:helicase activity"/>
    <property type="evidence" value="ECO:0007669"/>
    <property type="project" value="UniProtKB-KW"/>
</dbReference>
<keyword evidence="5 11" id="KW-0347">Helicase</keyword>
<comment type="caution">
    <text evidence="11">The sequence shown here is derived from an EMBL/GenBank/DDBJ whole genome shotgun (WGS) entry which is preliminary data.</text>
</comment>
<dbReference type="PANTHER" id="PTHR30591">
    <property type="entry name" value="RECBCD ENZYME SUBUNIT RECC"/>
    <property type="match status" value="1"/>
</dbReference>
<accession>A0A6F9XTP9</accession>
<evidence type="ECO:0000256" key="2">
    <source>
        <dbReference type="ARBA" id="ARBA00022741"/>
    </source>
</evidence>
<dbReference type="GO" id="GO:0004527">
    <property type="term" value="F:exonuclease activity"/>
    <property type="evidence" value="ECO:0007669"/>
    <property type="project" value="UniProtKB-KW"/>
</dbReference>
<evidence type="ECO:0000256" key="7">
    <source>
        <dbReference type="ARBA" id="ARBA00022840"/>
    </source>
</evidence>
<gene>
    <name evidence="11" type="primary">addB_1</name>
    <name evidence="11" type="ORF">SY111_12770</name>
</gene>
<name>A0A6F9XTP9_9LACO</name>
<proteinExistence type="predicted"/>
<dbReference type="PANTHER" id="PTHR30591:SF1">
    <property type="entry name" value="RECBCD ENZYME SUBUNIT RECC"/>
    <property type="match status" value="1"/>
</dbReference>
<evidence type="ECO:0000256" key="5">
    <source>
        <dbReference type="ARBA" id="ARBA00022806"/>
    </source>
</evidence>
<dbReference type="SUPFAM" id="SSF52980">
    <property type="entry name" value="Restriction endonuclease-like"/>
    <property type="match status" value="1"/>
</dbReference>
<sequence length="1097" mass="125862">MTDLLGNIVSLIKEWQVTSPKVPTFVICDSSMVNDLELEILKKLAANRSNHGPVVFATDAIKVTTLEKLAVESKSGSTLSLTKPSLSFPLQVQLVKQAIHKKQNQLTYFRKSYSQPGFVHELTRLFTQLDNNSTASKNKSHINVESLKAIIKSNLTSKLNPKKSTYSSVIEEEITRTATLINLKWTNIMLIYKSYLQLKDKFVTKDRLLALLSPATLPTPHNIIYVGNRYLTSLNEFNSLRVLLQGEPVSKKNHALNAHAFILNNNFTKRSHHHNLDISIFFNSQSIFTENIDLTTAKIPATVVKALDQELESRWVLSEIKRLVQEKDVRLKDIVIYYPSGDKIYPRLLKNVFSHSDFAYSLTTQTSLRNLPLPQFLEALFVTKEERFKTNNILQLLKSRLLLPNFGVNEKTPSQVIIDKTKRLETLLPYLENFLLRRGLINEADWKYKWELFSTPTPVQVEINRDCNLIRKTVLNLFTKFDELKDDYFKEELLNLCNEFNILQTHQIQKQSLRKILLISEFDEANLVEALSECQERFHQLLDYTSATKKELKSNLAGIFAEPFQTGKTKTIDQVKIVPLNEQQLPRYKYAFVLGLSDANLPAKVTAGPIFNLDEEVYLSQLFSFINDYQDRQALEKTQILRAFYSATNLYCSYSLNNLLANQEIAPSSFLDYVSGKTIEINLNSKFNYSNFDLTPSLLNKDEQITLAINNTRWNKEKVTHLLNYQNKPQNLPTRLAEKLYDLNDTKKISLSFSAFETYYTNPYEYFLRYGLRLKKMEEHKLNSSHIGTYAHDLLEFATKKLTSESNLDELLQEAIEEIAANTSKHDGAHGGDIVSLLNSNSRNRLTKKWIENNVKNYLSYLKSWQASNEFQVALTEFHFENQQNFKKLALVLKNDFTIEIQGFIDRIDVFNPNNSETTFLNIIDYKTGSASGKLYQYDDKTNAGLNMQLLFYAWFVSENKAALSTLLRERGFHIRPNVEIGFVAYSGVNDKGIDDAYYQGIINESLPIEIKTNSIGIKSNKQIKISNFNSEIKENKELPLKIATAFEDILSGQLEITPYKLGNHNGLEYSDYRAIIAFDELVGNTYKDISESTKGE</sequence>
<organism evidence="11">
    <name type="scientific">Ligilactobacillus agilis</name>
    <dbReference type="NCBI Taxonomy" id="1601"/>
    <lineage>
        <taxon>Bacteria</taxon>
        <taxon>Bacillati</taxon>
        <taxon>Bacillota</taxon>
        <taxon>Bacilli</taxon>
        <taxon>Lactobacillales</taxon>
        <taxon>Lactobacillaceae</taxon>
        <taxon>Ligilactobacillus</taxon>
    </lineage>
</organism>
<keyword evidence="9" id="KW-0234">DNA repair</keyword>
<protein>
    <submittedName>
        <fullName evidence="11">ATP-dependent helicase/nuclease subunit B</fullName>
    </submittedName>
</protein>
<dbReference type="Gene3D" id="3.90.320.10">
    <property type="match status" value="1"/>
</dbReference>
<evidence type="ECO:0000256" key="3">
    <source>
        <dbReference type="ARBA" id="ARBA00022763"/>
    </source>
</evidence>
<dbReference type="InterPro" id="IPR011335">
    <property type="entry name" value="Restrct_endonuc-II-like"/>
</dbReference>
<dbReference type="GO" id="GO:0005524">
    <property type="term" value="F:ATP binding"/>
    <property type="evidence" value="ECO:0007669"/>
    <property type="project" value="UniProtKB-KW"/>
</dbReference>
<dbReference type="AlphaFoldDB" id="A0A6F9XTP9"/>
<keyword evidence="4" id="KW-0378">Hydrolase</keyword>
<dbReference type="InterPro" id="IPR027417">
    <property type="entry name" value="P-loop_NTPase"/>
</dbReference>
<dbReference type="RefSeq" id="WP_172586088.1">
    <property type="nucleotide sequence ID" value="NZ_BLAN01000085.1"/>
</dbReference>
<keyword evidence="2" id="KW-0547">Nucleotide-binding</keyword>
<dbReference type="InterPro" id="IPR038726">
    <property type="entry name" value="PDDEXK_AddAB-type"/>
</dbReference>
<dbReference type="GO" id="GO:0003677">
    <property type="term" value="F:DNA binding"/>
    <property type="evidence" value="ECO:0007669"/>
    <property type="project" value="UniProtKB-KW"/>
</dbReference>
<keyword evidence="6" id="KW-0269">Exonuclease</keyword>
<dbReference type="Gene3D" id="3.40.50.300">
    <property type="entry name" value="P-loop containing nucleotide triphosphate hydrolases"/>
    <property type="match status" value="2"/>
</dbReference>
<feature type="domain" description="PD-(D/E)XK endonuclease-like" evidence="10">
    <location>
        <begin position="750"/>
        <end position="964"/>
    </location>
</feature>
<evidence type="ECO:0000256" key="9">
    <source>
        <dbReference type="ARBA" id="ARBA00023204"/>
    </source>
</evidence>
<keyword evidence="7" id="KW-0067">ATP-binding</keyword>
<dbReference type="GO" id="GO:0006310">
    <property type="term" value="P:DNA recombination"/>
    <property type="evidence" value="ECO:0007669"/>
    <property type="project" value="TreeGrafter"/>
</dbReference>
<dbReference type="Pfam" id="PF12705">
    <property type="entry name" value="PDDEXK_1"/>
    <property type="match status" value="1"/>
</dbReference>
<evidence type="ECO:0000256" key="8">
    <source>
        <dbReference type="ARBA" id="ARBA00023125"/>
    </source>
</evidence>